<organism evidence="1 2">
    <name type="scientific">Blepharisma stoltei</name>
    <dbReference type="NCBI Taxonomy" id="1481888"/>
    <lineage>
        <taxon>Eukaryota</taxon>
        <taxon>Sar</taxon>
        <taxon>Alveolata</taxon>
        <taxon>Ciliophora</taxon>
        <taxon>Postciliodesmatophora</taxon>
        <taxon>Heterotrichea</taxon>
        <taxon>Heterotrichida</taxon>
        <taxon>Blepharismidae</taxon>
        <taxon>Blepharisma</taxon>
    </lineage>
</organism>
<name>A0AAU9K8W3_9CILI</name>
<evidence type="ECO:0000313" key="2">
    <source>
        <dbReference type="Proteomes" id="UP001162131"/>
    </source>
</evidence>
<dbReference type="EMBL" id="CAJZBQ010000048">
    <property type="protein sequence ID" value="CAG9329586.1"/>
    <property type="molecule type" value="Genomic_DNA"/>
</dbReference>
<keyword evidence="2" id="KW-1185">Reference proteome</keyword>
<reference evidence="1" key="1">
    <citation type="submission" date="2021-09" db="EMBL/GenBank/DDBJ databases">
        <authorList>
            <consortium name="AG Swart"/>
            <person name="Singh M."/>
            <person name="Singh A."/>
            <person name="Seah K."/>
            <person name="Emmerich C."/>
        </authorList>
    </citation>
    <scope>NUCLEOTIDE SEQUENCE</scope>
    <source>
        <strain evidence="1">ATCC30299</strain>
    </source>
</reference>
<dbReference type="Proteomes" id="UP001162131">
    <property type="component" value="Unassembled WGS sequence"/>
</dbReference>
<gene>
    <name evidence="1" type="ORF">BSTOLATCC_MIC49218</name>
</gene>
<dbReference type="AlphaFoldDB" id="A0AAU9K8W3"/>
<accession>A0AAU9K8W3</accession>
<evidence type="ECO:0000313" key="1">
    <source>
        <dbReference type="EMBL" id="CAG9329586.1"/>
    </source>
</evidence>
<proteinExistence type="predicted"/>
<sequence length="519" mass="61514">MDKAPTILKPSFHKPNKSMDIFSPTRSVIERRKPSLTGDAKKCYMMVENVEKMVDDYCYTSISQENKTVGNRKMLREDIFVAPCLKTAVETLKKRMKIYENIKPEKPVMYPIPRRFRSESMTDEKIGPGCYETADKNNALSYEFPLTTRMEDPVYHQLSTLKGHRRSETPGKHIIRKNKFLDGYRHCIRNQLIQIKAGDHNRKVVSVMDSVRELNKSAQSLRREKLENKLRKDNWNKNKAEFIEIRRNWIQLIFLFGFMSCSRWKIYNKKKLHERAYKAIEWLYSFSLTIGKFRIILKNVRKKISHKKVSCLANLIVSFSLSKRTEMAQKVCKASEDILEMDLLFLCMSKWLRSIYFVQRKIRRFLQIKRARVEAIYLMWDKQVELMAKSPSRSSNKRAAASRSTDTSQKTVKDILHPKLKENFIKVFLVDKLSEFVNLQNAYKIQQECGKVTKSKEIEFWESESDVDKEEIKIIDKPKFELFREPESLQKYIAKAREENLKQMMVTQRTEFRRKTVKK</sequence>
<comment type="caution">
    <text evidence="1">The sequence shown here is derived from an EMBL/GenBank/DDBJ whole genome shotgun (WGS) entry which is preliminary data.</text>
</comment>
<protein>
    <submittedName>
        <fullName evidence="1">Uncharacterized protein</fullName>
    </submittedName>
</protein>